<dbReference type="InterPro" id="IPR005197">
    <property type="entry name" value="Glyco_hydro_71"/>
</dbReference>
<feature type="compositionally biased region" description="Polar residues" evidence="2">
    <location>
        <begin position="306"/>
        <end position="320"/>
    </location>
</feature>
<organism evidence="3 4">
    <name type="scientific">Athelia psychrophila</name>
    <dbReference type="NCBI Taxonomy" id="1759441"/>
    <lineage>
        <taxon>Eukaryota</taxon>
        <taxon>Fungi</taxon>
        <taxon>Dikarya</taxon>
        <taxon>Basidiomycota</taxon>
        <taxon>Agaricomycotina</taxon>
        <taxon>Agaricomycetes</taxon>
        <taxon>Agaricomycetidae</taxon>
        <taxon>Atheliales</taxon>
        <taxon>Atheliaceae</taxon>
        <taxon>Athelia</taxon>
    </lineage>
</organism>
<feature type="compositionally biased region" description="Pro residues" evidence="2">
    <location>
        <begin position="335"/>
        <end position="352"/>
    </location>
</feature>
<evidence type="ECO:0000256" key="2">
    <source>
        <dbReference type="SAM" id="MobiDB-lite"/>
    </source>
</evidence>
<reference evidence="3 4" key="1">
    <citation type="journal article" date="2016" name="Mol. Biol. Evol.">
        <title>Comparative Genomics of Early-Diverging Mushroom-Forming Fungi Provides Insights into the Origins of Lignocellulose Decay Capabilities.</title>
        <authorList>
            <person name="Nagy L.G."/>
            <person name="Riley R."/>
            <person name="Tritt A."/>
            <person name="Adam C."/>
            <person name="Daum C."/>
            <person name="Floudas D."/>
            <person name="Sun H."/>
            <person name="Yadav J.S."/>
            <person name="Pangilinan J."/>
            <person name="Larsson K.H."/>
            <person name="Matsuura K."/>
            <person name="Barry K."/>
            <person name="Labutti K."/>
            <person name="Kuo R."/>
            <person name="Ohm R.A."/>
            <person name="Bhattacharya S.S."/>
            <person name="Shirouzu T."/>
            <person name="Yoshinaga Y."/>
            <person name="Martin F.M."/>
            <person name="Grigoriev I.V."/>
            <person name="Hibbett D.S."/>
        </authorList>
    </citation>
    <scope>NUCLEOTIDE SEQUENCE [LARGE SCALE GENOMIC DNA]</scope>
    <source>
        <strain evidence="3 4">CBS 109695</strain>
    </source>
</reference>
<protein>
    <submittedName>
        <fullName evidence="3">Glycoside hydrolase family 71 protein</fullName>
    </submittedName>
</protein>
<dbReference type="Proteomes" id="UP000076532">
    <property type="component" value="Unassembled WGS sequence"/>
</dbReference>
<keyword evidence="4" id="KW-1185">Reference proteome</keyword>
<evidence type="ECO:0000313" key="3">
    <source>
        <dbReference type="EMBL" id="KZP19919.1"/>
    </source>
</evidence>
<proteinExistence type="predicted"/>
<evidence type="ECO:0000313" key="4">
    <source>
        <dbReference type="Proteomes" id="UP000076532"/>
    </source>
</evidence>
<dbReference type="EMBL" id="KV417559">
    <property type="protein sequence ID" value="KZP19919.1"/>
    <property type="molecule type" value="Genomic_DNA"/>
</dbReference>
<gene>
    <name evidence="3" type="ORF">FIBSPDRAFT_892312</name>
</gene>
<feature type="coiled-coil region" evidence="1">
    <location>
        <begin position="206"/>
        <end position="240"/>
    </location>
</feature>
<keyword evidence="1" id="KW-0175">Coiled coil</keyword>
<keyword evidence="3" id="KW-0378">Hydrolase</keyword>
<dbReference type="GO" id="GO:0051118">
    <property type="term" value="F:glucan endo-1,3-alpha-glucosidase activity"/>
    <property type="evidence" value="ECO:0007669"/>
    <property type="project" value="InterPro"/>
</dbReference>
<dbReference type="Pfam" id="PF03659">
    <property type="entry name" value="Glyco_hydro_71"/>
    <property type="match status" value="1"/>
</dbReference>
<evidence type="ECO:0000256" key="1">
    <source>
        <dbReference type="SAM" id="Coils"/>
    </source>
</evidence>
<sequence length="509" mass="56504">MTSSLSSFYPLEPFDLKFVLGYNETDTGIVVHVQLGDKTANLATFPLDHAVALTILFRKWEYYCALFVNLSDIKPQTPELTLRQRDLQDHWVREICYLDRVLELAIQWANHSPRDSHCLDLCIFLTQEAASTYHGPSDADEQNLITTNSIFDDTIEQWLARDDGTRLWLDPLTLPRAKAFAERALQTPRAESQGFQPSQLQGQLAADSLKSMYNNQTAELKAAKAQAEALRLAKAATKKQETDERRRIAKLARDQKALARGKPMVISKMNTRSAAVAAPKPSDTRETVESLAPSVPPKKRRKLPASNASSAHAGTSQQVQRDLPFTGENTQEVPQPLPQPLPHSLPQLAEPPPEPTLPKIIDIFNALPPIKDGPPDTFWDEFLKGDFAAALAAGPENALAQWACSDQGRTSDANIHLFVTRIFQWLKPYSYHWVYLSRLSGLLALSALVACALGAATSCDFELEDRASGTKYVFSHFSVSIVASYAQSDWTNDMQLAQAIGIDGFVFNL</sequence>
<name>A0A166IKG4_9AGAM</name>
<accession>A0A166IKG4</accession>
<dbReference type="AlphaFoldDB" id="A0A166IKG4"/>
<feature type="region of interest" description="Disordered" evidence="2">
    <location>
        <begin position="270"/>
        <end position="352"/>
    </location>
</feature>